<keyword evidence="2" id="KW-1185">Reference proteome</keyword>
<organism evidence="1 2">
    <name type="scientific">Halocaridina rubra</name>
    <name type="common">Hawaiian red shrimp</name>
    <dbReference type="NCBI Taxonomy" id="373956"/>
    <lineage>
        <taxon>Eukaryota</taxon>
        <taxon>Metazoa</taxon>
        <taxon>Ecdysozoa</taxon>
        <taxon>Arthropoda</taxon>
        <taxon>Crustacea</taxon>
        <taxon>Multicrustacea</taxon>
        <taxon>Malacostraca</taxon>
        <taxon>Eumalacostraca</taxon>
        <taxon>Eucarida</taxon>
        <taxon>Decapoda</taxon>
        <taxon>Pleocyemata</taxon>
        <taxon>Caridea</taxon>
        <taxon>Atyoidea</taxon>
        <taxon>Atyidae</taxon>
        <taxon>Halocaridina</taxon>
    </lineage>
</organism>
<evidence type="ECO:0000313" key="1">
    <source>
        <dbReference type="EMBL" id="KAK7075159.1"/>
    </source>
</evidence>
<proteinExistence type="predicted"/>
<evidence type="ECO:0000313" key="2">
    <source>
        <dbReference type="Proteomes" id="UP001381693"/>
    </source>
</evidence>
<accession>A0AAN9A5P8</accession>
<reference evidence="1 2" key="1">
    <citation type="submission" date="2023-11" db="EMBL/GenBank/DDBJ databases">
        <title>Halocaridina rubra genome assembly.</title>
        <authorList>
            <person name="Smith C."/>
        </authorList>
    </citation>
    <scope>NUCLEOTIDE SEQUENCE [LARGE SCALE GENOMIC DNA]</scope>
    <source>
        <strain evidence="1">EP-1</strain>
        <tissue evidence="1">Whole</tissue>
    </source>
</reference>
<sequence length="66" mass="7633">MTSTGTSTKTEGLPRGKMEKQDFKLSRAWKYGNNGKLRSNELFCFKAIMAISHTRTCFLMRCIHWS</sequence>
<dbReference type="Proteomes" id="UP001381693">
    <property type="component" value="Unassembled WGS sequence"/>
</dbReference>
<protein>
    <submittedName>
        <fullName evidence="1">Uncharacterized protein</fullName>
    </submittedName>
</protein>
<name>A0AAN9A5P8_HALRR</name>
<dbReference type="EMBL" id="JAXCGZ010011355">
    <property type="protein sequence ID" value="KAK7075159.1"/>
    <property type="molecule type" value="Genomic_DNA"/>
</dbReference>
<dbReference type="AlphaFoldDB" id="A0AAN9A5P8"/>
<comment type="caution">
    <text evidence="1">The sequence shown here is derived from an EMBL/GenBank/DDBJ whole genome shotgun (WGS) entry which is preliminary data.</text>
</comment>
<gene>
    <name evidence="1" type="ORF">SK128_004303</name>
</gene>